<organism evidence="5 6">
    <name type="scientific">Salinibacterium amurskyense</name>
    <dbReference type="NCBI Taxonomy" id="205941"/>
    <lineage>
        <taxon>Bacteria</taxon>
        <taxon>Bacillati</taxon>
        <taxon>Actinomycetota</taxon>
        <taxon>Actinomycetes</taxon>
        <taxon>Micrococcales</taxon>
        <taxon>Microbacteriaceae</taxon>
        <taxon>Salinibacterium</taxon>
    </lineage>
</organism>
<evidence type="ECO:0000256" key="1">
    <source>
        <dbReference type="ARBA" id="ARBA00023015"/>
    </source>
</evidence>
<dbReference type="SUPFAM" id="SSF47413">
    <property type="entry name" value="lambda repressor-like DNA-binding domains"/>
    <property type="match status" value="1"/>
</dbReference>
<dbReference type="Pfam" id="PF00356">
    <property type="entry name" value="LacI"/>
    <property type="match status" value="1"/>
</dbReference>
<dbReference type="Gene3D" id="3.40.50.2300">
    <property type="match status" value="2"/>
</dbReference>
<dbReference type="PROSITE" id="PS00356">
    <property type="entry name" value="HTH_LACI_1"/>
    <property type="match status" value="1"/>
</dbReference>
<dbReference type="AlphaFoldDB" id="A0A2M9D2Z9"/>
<gene>
    <name evidence="5" type="ORF">CLV85_2126</name>
</gene>
<dbReference type="OrthoDB" id="4268837at2"/>
<dbReference type="GO" id="GO:0000976">
    <property type="term" value="F:transcription cis-regulatory region binding"/>
    <property type="evidence" value="ECO:0007669"/>
    <property type="project" value="TreeGrafter"/>
</dbReference>
<protein>
    <submittedName>
        <fullName evidence="5">LacI family transcriptional regulator</fullName>
    </submittedName>
</protein>
<evidence type="ECO:0000256" key="2">
    <source>
        <dbReference type="ARBA" id="ARBA00023125"/>
    </source>
</evidence>
<dbReference type="PRINTS" id="PR00036">
    <property type="entry name" value="HTHLACI"/>
</dbReference>
<comment type="caution">
    <text evidence="5">The sequence shown here is derived from an EMBL/GenBank/DDBJ whole genome shotgun (WGS) entry which is preliminary data.</text>
</comment>
<dbReference type="SUPFAM" id="SSF53822">
    <property type="entry name" value="Periplasmic binding protein-like I"/>
    <property type="match status" value="1"/>
</dbReference>
<reference evidence="5 6" key="1">
    <citation type="submission" date="2017-11" db="EMBL/GenBank/DDBJ databases">
        <title>Genomic Encyclopedia of Archaeal and Bacterial Type Strains, Phase II (KMG-II): From Individual Species to Whole Genera.</title>
        <authorList>
            <person name="Goeker M."/>
        </authorList>
    </citation>
    <scope>NUCLEOTIDE SEQUENCE [LARGE SCALE GENOMIC DNA]</scope>
    <source>
        <strain evidence="5 6">DSM 16400</strain>
    </source>
</reference>
<dbReference type="Proteomes" id="UP000231742">
    <property type="component" value="Unassembled WGS sequence"/>
</dbReference>
<dbReference type="InterPro" id="IPR000843">
    <property type="entry name" value="HTH_LacI"/>
</dbReference>
<keyword evidence="6" id="KW-1185">Reference proteome</keyword>
<evidence type="ECO:0000313" key="5">
    <source>
        <dbReference type="EMBL" id="PJJ78551.1"/>
    </source>
</evidence>
<dbReference type="CDD" id="cd06267">
    <property type="entry name" value="PBP1_LacI_sugar_binding-like"/>
    <property type="match status" value="1"/>
</dbReference>
<keyword evidence="1" id="KW-0805">Transcription regulation</keyword>
<dbReference type="CDD" id="cd01392">
    <property type="entry name" value="HTH_LacI"/>
    <property type="match status" value="1"/>
</dbReference>
<keyword evidence="3" id="KW-0804">Transcription</keyword>
<feature type="domain" description="HTH lacI-type" evidence="4">
    <location>
        <begin position="2"/>
        <end position="56"/>
    </location>
</feature>
<dbReference type="InterPro" id="IPR046335">
    <property type="entry name" value="LacI/GalR-like_sensor"/>
</dbReference>
<dbReference type="RefSeq" id="WP_100389585.1">
    <property type="nucleotide sequence ID" value="NZ_BMZU01000002.1"/>
</dbReference>
<dbReference type="Pfam" id="PF13377">
    <property type="entry name" value="Peripla_BP_3"/>
    <property type="match status" value="1"/>
</dbReference>
<dbReference type="EMBL" id="PGFH01000002">
    <property type="protein sequence ID" value="PJJ78551.1"/>
    <property type="molecule type" value="Genomic_DNA"/>
</dbReference>
<proteinExistence type="predicted"/>
<dbReference type="Gene3D" id="1.10.260.40">
    <property type="entry name" value="lambda repressor-like DNA-binding domains"/>
    <property type="match status" value="1"/>
</dbReference>
<dbReference type="GO" id="GO:0003700">
    <property type="term" value="F:DNA-binding transcription factor activity"/>
    <property type="evidence" value="ECO:0007669"/>
    <property type="project" value="TreeGrafter"/>
</dbReference>
<keyword evidence="2" id="KW-0238">DNA-binding</keyword>
<dbReference type="InterPro" id="IPR028082">
    <property type="entry name" value="Peripla_BP_I"/>
</dbReference>
<accession>A0A2M9D2Z9</accession>
<evidence type="ECO:0000313" key="6">
    <source>
        <dbReference type="Proteomes" id="UP000231742"/>
    </source>
</evidence>
<evidence type="ECO:0000259" key="4">
    <source>
        <dbReference type="PROSITE" id="PS50932"/>
    </source>
</evidence>
<sequence>MVTLDDVAREAGVSRTTASRAINGKLTVHPERSAAVQRAAEKLGFRPNPAARSLARGRHDSVALIVSETNIEGMTNSFFAMALHGAIREIAKTDQQLVMLLRANDESDEKFLRFLEASHVDGAMVILEAHNTELPRLLAQSDLPVVFLGRPIESAEAPLSYIDSDNVGGSVLAAEALIAAGRRRIGVITGPHGMGVSQDRLRGFQQALDAHGLDSSLVAESDFQTAGGAEAMGLLLDQHPDLDGVFVMSDLMAAGAVGTLKTRGRRVPEDISLVSFDDTVIATTLEPRLTTVRQPLEELGARMVTALAELIAAPTAAPIRDTLPTTLVRRDSV</sequence>
<dbReference type="PANTHER" id="PTHR30146">
    <property type="entry name" value="LACI-RELATED TRANSCRIPTIONAL REPRESSOR"/>
    <property type="match status" value="1"/>
</dbReference>
<dbReference type="InterPro" id="IPR010982">
    <property type="entry name" value="Lambda_DNA-bd_dom_sf"/>
</dbReference>
<dbReference type="PANTHER" id="PTHR30146:SF109">
    <property type="entry name" value="HTH-TYPE TRANSCRIPTIONAL REGULATOR GALS"/>
    <property type="match status" value="1"/>
</dbReference>
<dbReference type="SMART" id="SM00354">
    <property type="entry name" value="HTH_LACI"/>
    <property type="match status" value="1"/>
</dbReference>
<dbReference type="PROSITE" id="PS50932">
    <property type="entry name" value="HTH_LACI_2"/>
    <property type="match status" value="1"/>
</dbReference>
<evidence type="ECO:0000256" key="3">
    <source>
        <dbReference type="ARBA" id="ARBA00023163"/>
    </source>
</evidence>
<name>A0A2M9D2Z9_9MICO</name>